<evidence type="ECO:0000256" key="1">
    <source>
        <dbReference type="SAM" id="MobiDB-lite"/>
    </source>
</evidence>
<organism evidence="3 4">
    <name type="scientific">Arthrobacter agilis</name>
    <dbReference type="NCBI Taxonomy" id="37921"/>
    <lineage>
        <taxon>Bacteria</taxon>
        <taxon>Bacillati</taxon>
        <taxon>Actinomycetota</taxon>
        <taxon>Actinomycetes</taxon>
        <taxon>Micrococcales</taxon>
        <taxon>Micrococcaceae</taxon>
        <taxon>Arthrobacter</taxon>
    </lineage>
</organism>
<protein>
    <recommendedName>
        <fullName evidence="2">N-acetyltransferase domain-containing protein</fullName>
    </recommendedName>
</protein>
<evidence type="ECO:0000313" key="3">
    <source>
        <dbReference type="EMBL" id="AUZ88316.1"/>
    </source>
</evidence>
<feature type="compositionally biased region" description="Polar residues" evidence="1">
    <location>
        <begin position="9"/>
        <end position="18"/>
    </location>
</feature>
<dbReference type="Proteomes" id="UP000239187">
    <property type="component" value="Chromosome"/>
</dbReference>
<feature type="region of interest" description="Disordered" evidence="1">
    <location>
        <begin position="1"/>
        <end position="26"/>
    </location>
</feature>
<dbReference type="EMBL" id="CP024915">
    <property type="protein sequence ID" value="AUZ88316.1"/>
    <property type="molecule type" value="Genomic_DNA"/>
</dbReference>
<feature type="domain" description="N-acetyltransferase" evidence="2">
    <location>
        <begin position="144"/>
        <end position="230"/>
    </location>
</feature>
<dbReference type="RefSeq" id="WP_208739440.1">
    <property type="nucleotide sequence ID" value="NZ_CP024915.1"/>
</dbReference>
<dbReference type="InterPro" id="IPR031165">
    <property type="entry name" value="GNAT_YJDJ"/>
</dbReference>
<dbReference type="PROSITE" id="PS51729">
    <property type="entry name" value="GNAT_YJDJ"/>
    <property type="match status" value="1"/>
</dbReference>
<accession>A0A2L0UGG0</accession>
<dbReference type="Pfam" id="PF14542">
    <property type="entry name" value="Acetyltransf_CG"/>
    <property type="match status" value="1"/>
</dbReference>
<evidence type="ECO:0000259" key="2">
    <source>
        <dbReference type="PROSITE" id="PS51729"/>
    </source>
</evidence>
<evidence type="ECO:0000313" key="4">
    <source>
        <dbReference type="Proteomes" id="UP000239187"/>
    </source>
</evidence>
<sequence length="232" mass="26087">MTDLLNDPAPQTNPQPAQVSARVPSREPQLTVLAAPDMLATPARLARASRSCAVDTDQLTAWVASEQDHDDDDLIVEELTPAELASLSMRRLRILANQAYRVIDTDYPPYRALDRYQMLVDELDLRAEAAETSGVAKTSREKFRDNPLYCRFELFTDGNLAAYMKYTMTGGNLTLVMGTELPGFRDQGADQTLMRNIVLDAHKRRLNLVPRCAMAYAFLADHPQYQQYTGHH</sequence>
<dbReference type="Gene3D" id="3.40.630.30">
    <property type="match status" value="1"/>
</dbReference>
<dbReference type="SUPFAM" id="SSF55729">
    <property type="entry name" value="Acyl-CoA N-acyltransferases (Nat)"/>
    <property type="match status" value="1"/>
</dbReference>
<dbReference type="AlphaFoldDB" id="A0A2L0UGG0"/>
<gene>
    <name evidence="3" type="ORF">CVO76_12230</name>
</gene>
<name>A0A2L0UGG0_9MICC</name>
<reference evidence="3 4" key="1">
    <citation type="submission" date="2017-11" db="EMBL/GenBank/DDBJ databases">
        <title>Draft genome of Arthrobacter agilis strain UMCV2, a plant growth-promoting rhizobacterium and biocontrol capacity of phytopathogenic fungi.</title>
        <authorList>
            <person name="Martinez-Camara R."/>
            <person name="Santoyo G."/>
            <person name="Moreno-Hagelsieb G."/>
            <person name="Valencia-Cantero E."/>
        </authorList>
    </citation>
    <scope>NUCLEOTIDE SEQUENCE [LARGE SCALE GENOMIC DNA]</scope>
    <source>
        <strain evidence="3 4">UMCV2</strain>
    </source>
</reference>
<proteinExistence type="predicted"/>
<dbReference type="InterPro" id="IPR016181">
    <property type="entry name" value="Acyl_CoA_acyltransferase"/>
</dbReference>